<evidence type="ECO:0000313" key="4">
    <source>
        <dbReference type="Proteomes" id="UP000242222"/>
    </source>
</evidence>
<keyword evidence="4" id="KW-1185">Reference proteome</keyword>
<reference evidence="4" key="1">
    <citation type="submission" date="2016-10" db="EMBL/GenBank/DDBJ databases">
        <authorList>
            <person name="Varghese N."/>
            <person name="Submissions S."/>
        </authorList>
    </citation>
    <scope>NUCLEOTIDE SEQUENCE [LARGE SCALE GENOMIC DNA]</scope>
    <source>
        <strain evidence="4">N6PO6</strain>
    </source>
</reference>
<dbReference type="OrthoDB" id="7031937at2"/>
<feature type="compositionally biased region" description="Basic and acidic residues" evidence="1">
    <location>
        <begin position="178"/>
        <end position="188"/>
    </location>
</feature>
<dbReference type="Pfam" id="PF21821">
    <property type="entry name" value="Dit_like"/>
    <property type="match status" value="1"/>
</dbReference>
<dbReference type="RefSeq" id="WP_092877310.1">
    <property type="nucleotide sequence ID" value="NZ_FOVC01000005.1"/>
</dbReference>
<evidence type="ECO:0000313" key="3">
    <source>
        <dbReference type="EMBL" id="SFN29660.1"/>
    </source>
</evidence>
<accession>A0A1I4XWM3</accession>
<gene>
    <name evidence="3" type="ORF">SAMN05216516_10520</name>
</gene>
<evidence type="ECO:0000256" key="1">
    <source>
        <dbReference type="SAM" id="MobiDB-lite"/>
    </source>
</evidence>
<proteinExistence type="predicted"/>
<name>A0A1I4XWM3_9GAMM</name>
<sequence>MSIIDLNTADIFNAIGGGSPLSIIDSALHPQYVIRDSKTGSVALEFSGMSSIQPEGRAQITTAPVEKGQYQSINKVKDPATVRCEIIVSGLTGFSGSIPNIFDLTFTSQSSVLRTLKSMLETANTYDIETPKETLTSYDLVEHSYEVNSQHGVTMLRIYLYFQEVIQQMEVTLSGAQADKKPTKDEISKGANGTGDAQKEGASKPATVDDLSKSWSSLKESVKDIAQKITDPITSGFQSALDTVKTASVDVAASATKKASELVKNISENLTGPGSK</sequence>
<dbReference type="EMBL" id="FOVC01000005">
    <property type="protein sequence ID" value="SFN29660.1"/>
    <property type="molecule type" value="Genomic_DNA"/>
</dbReference>
<feature type="region of interest" description="Disordered" evidence="1">
    <location>
        <begin position="176"/>
        <end position="209"/>
    </location>
</feature>
<dbReference type="STRING" id="1367852.SAMN05216516_10520"/>
<protein>
    <recommendedName>
        <fullName evidence="2">Dit-like phage tail protein N-terminal domain-containing protein</fullName>
    </recommendedName>
</protein>
<dbReference type="InterPro" id="IPR048494">
    <property type="entry name" value="Dit-like_N"/>
</dbReference>
<feature type="domain" description="Dit-like phage tail protein N-terminal" evidence="2">
    <location>
        <begin position="49"/>
        <end position="166"/>
    </location>
</feature>
<evidence type="ECO:0000259" key="2">
    <source>
        <dbReference type="Pfam" id="PF21821"/>
    </source>
</evidence>
<dbReference type="AlphaFoldDB" id="A0A1I4XWM3"/>
<organism evidence="3 4">
    <name type="scientific">Izhakiella capsodis</name>
    <dbReference type="NCBI Taxonomy" id="1367852"/>
    <lineage>
        <taxon>Bacteria</taxon>
        <taxon>Pseudomonadati</taxon>
        <taxon>Pseudomonadota</taxon>
        <taxon>Gammaproteobacteria</taxon>
        <taxon>Enterobacterales</taxon>
        <taxon>Erwiniaceae</taxon>
        <taxon>Izhakiella</taxon>
    </lineage>
</organism>
<dbReference type="Proteomes" id="UP000242222">
    <property type="component" value="Unassembled WGS sequence"/>
</dbReference>